<comment type="similarity">
    <text evidence="2 9">Belongs to the glycosyl hydrolase 28 family.</text>
</comment>
<keyword evidence="4" id="KW-0964">Secreted</keyword>
<dbReference type="PANTHER" id="PTHR31375">
    <property type="match status" value="1"/>
</dbReference>
<dbReference type="InterPro" id="IPR011050">
    <property type="entry name" value="Pectin_lyase_fold/virulence"/>
</dbReference>
<keyword evidence="5 9" id="KW-0378">Hydrolase</keyword>
<evidence type="ECO:0000256" key="2">
    <source>
        <dbReference type="ARBA" id="ARBA00008834"/>
    </source>
</evidence>
<dbReference type="SUPFAM" id="SSF51126">
    <property type="entry name" value="Pectin lyase-like"/>
    <property type="match status" value="1"/>
</dbReference>
<dbReference type="STRING" id="3818.A0A445C6F5"/>
<dbReference type="Gene3D" id="2.160.20.10">
    <property type="entry name" value="Single-stranded right-handed beta-helix, Pectin lyase-like"/>
    <property type="match status" value="1"/>
</dbReference>
<dbReference type="SMR" id="A0A445C6F5"/>
<keyword evidence="3" id="KW-0134">Cell wall</keyword>
<evidence type="ECO:0000313" key="11">
    <source>
        <dbReference type="EMBL" id="RYR46525.1"/>
    </source>
</evidence>
<comment type="subcellular location">
    <subcellularLocation>
        <location evidence="1">Secreted</location>
        <location evidence="1">Cell wall</location>
    </subcellularLocation>
</comment>
<evidence type="ECO:0000256" key="5">
    <source>
        <dbReference type="ARBA" id="ARBA00022801"/>
    </source>
</evidence>
<dbReference type="PROSITE" id="PS00502">
    <property type="entry name" value="POLYGALACTURONASE"/>
    <property type="match status" value="1"/>
</dbReference>
<dbReference type="Proteomes" id="UP000289738">
    <property type="component" value="Chromosome A07"/>
</dbReference>
<protein>
    <recommendedName>
        <fullName evidence="13">Polygalacturonase</fullName>
    </recommendedName>
</protein>
<dbReference type="SMART" id="SM00710">
    <property type="entry name" value="PbH1"/>
    <property type="match status" value="6"/>
</dbReference>
<dbReference type="GO" id="GO:0004650">
    <property type="term" value="F:polygalacturonase activity"/>
    <property type="evidence" value="ECO:0007669"/>
    <property type="project" value="InterPro"/>
</dbReference>
<evidence type="ECO:0000256" key="8">
    <source>
        <dbReference type="PROSITE-ProRule" id="PRU10052"/>
    </source>
</evidence>
<feature type="chain" id="PRO_5019009127" description="Polygalacturonase" evidence="10">
    <location>
        <begin position="25"/>
        <end position="394"/>
    </location>
</feature>
<keyword evidence="6 9" id="KW-0326">Glycosidase</keyword>
<evidence type="ECO:0000256" key="6">
    <source>
        <dbReference type="ARBA" id="ARBA00023295"/>
    </source>
</evidence>
<organism evidence="11 12">
    <name type="scientific">Arachis hypogaea</name>
    <name type="common">Peanut</name>
    <dbReference type="NCBI Taxonomy" id="3818"/>
    <lineage>
        <taxon>Eukaryota</taxon>
        <taxon>Viridiplantae</taxon>
        <taxon>Streptophyta</taxon>
        <taxon>Embryophyta</taxon>
        <taxon>Tracheophyta</taxon>
        <taxon>Spermatophyta</taxon>
        <taxon>Magnoliopsida</taxon>
        <taxon>eudicotyledons</taxon>
        <taxon>Gunneridae</taxon>
        <taxon>Pentapetalae</taxon>
        <taxon>rosids</taxon>
        <taxon>fabids</taxon>
        <taxon>Fabales</taxon>
        <taxon>Fabaceae</taxon>
        <taxon>Papilionoideae</taxon>
        <taxon>50 kb inversion clade</taxon>
        <taxon>dalbergioids sensu lato</taxon>
        <taxon>Dalbergieae</taxon>
        <taxon>Pterocarpus clade</taxon>
        <taxon>Arachis</taxon>
    </lineage>
</organism>
<evidence type="ECO:0000256" key="4">
    <source>
        <dbReference type="ARBA" id="ARBA00022525"/>
    </source>
</evidence>
<reference evidence="11 12" key="1">
    <citation type="submission" date="2019-01" db="EMBL/GenBank/DDBJ databases">
        <title>Sequencing of cultivated peanut Arachis hypogaea provides insights into genome evolution and oil improvement.</title>
        <authorList>
            <person name="Chen X."/>
        </authorList>
    </citation>
    <scope>NUCLEOTIDE SEQUENCE [LARGE SCALE GENOMIC DNA]</scope>
    <source>
        <strain evidence="12">cv. Fuhuasheng</strain>
        <tissue evidence="11">Leaves</tissue>
    </source>
</reference>
<keyword evidence="12" id="KW-1185">Reference proteome</keyword>
<evidence type="ECO:0000256" key="9">
    <source>
        <dbReference type="RuleBase" id="RU361169"/>
    </source>
</evidence>
<feature type="signal peptide" evidence="10">
    <location>
        <begin position="1"/>
        <end position="24"/>
    </location>
</feature>
<evidence type="ECO:0000313" key="12">
    <source>
        <dbReference type="Proteomes" id="UP000289738"/>
    </source>
</evidence>
<evidence type="ECO:0000256" key="1">
    <source>
        <dbReference type="ARBA" id="ARBA00004191"/>
    </source>
</evidence>
<dbReference type="InterPro" id="IPR000743">
    <property type="entry name" value="Glyco_hydro_28"/>
</dbReference>
<dbReference type="FunFam" id="2.160.20.10:FF:000004">
    <property type="entry name" value="Pectin lyase-like superfamily protein"/>
    <property type="match status" value="1"/>
</dbReference>
<accession>A0A445C6F5</accession>
<keyword evidence="10" id="KW-0732">Signal</keyword>
<evidence type="ECO:0000256" key="10">
    <source>
        <dbReference type="SAM" id="SignalP"/>
    </source>
</evidence>
<dbReference type="InterPro" id="IPR012334">
    <property type="entry name" value="Pectin_lyas_fold"/>
</dbReference>
<dbReference type="GO" id="GO:0005975">
    <property type="term" value="P:carbohydrate metabolic process"/>
    <property type="evidence" value="ECO:0007669"/>
    <property type="project" value="InterPro"/>
</dbReference>
<dbReference type="InterPro" id="IPR006626">
    <property type="entry name" value="PbH1"/>
</dbReference>
<dbReference type="Gramene" id="arahy.Tifrunner.gnm2.ann2.Ah07g128500.1">
    <property type="protein sequence ID" value="arahy.Tifrunner.gnm2.ann2.Ah07g128500.1-CDS"/>
    <property type="gene ID" value="arahy.Tifrunner.gnm2.ann2.Ah07g128500"/>
</dbReference>
<sequence>MMKSSITTFILFILMATSSGIVQSADIPISKFGGVPNSDITQALANAWNEACQSATASKIMIPSGQYRMKAVAVKGPCKAPIELYVDGTIIAPPNPKDLNNEWQWVKFEYVDFLTISGSGVFDGQGATAWKLNDCGKNPNCARLSMNFGFNFVKHSVVGSITSKDSKNFNVNVLGCQNFTFDGFKISNPGNSINTDGIHMGRSTDVKILNTNIATGDDCISIGDGSVQTTISNVKCGPGHGISVGSLGKFTTELPVQDLMVKQVTFTNTDNGLRIKTWPSAPGTSPITGLTYQDITMINVKNPIIIDQEYCPWNQCSKQSPSKIKISNVTFKNIRGTSGTQEGVSLICSSGVPCEGVVLSDVDLTFNGSPATAVCRNAKPMIQGKSPQCTAPKA</sequence>
<comment type="caution">
    <text evidence="11">The sequence shown here is derived from an EMBL/GenBank/DDBJ whole genome shotgun (WGS) entry which is preliminary data.</text>
</comment>
<proteinExistence type="inferred from homology"/>
<evidence type="ECO:0008006" key="13">
    <source>
        <dbReference type="Google" id="ProtNLM"/>
    </source>
</evidence>
<evidence type="ECO:0000256" key="3">
    <source>
        <dbReference type="ARBA" id="ARBA00022512"/>
    </source>
</evidence>
<dbReference type="AlphaFoldDB" id="A0A445C6F5"/>
<dbReference type="OrthoDB" id="1385539at2759"/>
<name>A0A445C6F5_ARAHY</name>
<dbReference type="GO" id="GO:0071555">
    <property type="term" value="P:cell wall organization"/>
    <property type="evidence" value="ECO:0007669"/>
    <property type="project" value="UniProtKB-KW"/>
</dbReference>
<dbReference type="EMBL" id="SDMP01000007">
    <property type="protein sequence ID" value="RYR46525.1"/>
    <property type="molecule type" value="Genomic_DNA"/>
</dbReference>
<evidence type="ECO:0000256" key="7">
    <source>
        <dbReference type="ARBA" id="ARBA00023316"/>
    </source>
</evidence>
<keyword evidence="7" id="KW-0961">Cell wall biogenesis/degradation</keyword>
<gene>
    <name evidence="11" type="ORF">Ahy_A07g032252</name>
</gene>
<dbReference type="Pfam" id="PF00295">
    <property type="entry name" value="Glyco_hydro_28"/>
    <property type="match status" value="1"/>
</dbReference>
<feature type="active site" evidence="8">
    <location>
        <position position="240"/>
    </location>
</feature>